<gene>
    <name evidence="2" type="ORF">TDSAC_0038</name>
</gene>
<accession>A0A2R4VY66</accession>
<dbReference type="SUPFAM" id="SSF56281">
    <property type="entry name" value="Metallo-hydrolase/oxidoreductase"/>
    <property type="match status" value="1"/>
</dbReference>
<dbReference type="Proteomes" id="UP000244792">
    <property type="component" value="Chromosome"/>
</dbReference>
<feature type="domain" description="Metallo-beta-lactamase" evidence="1">
    <location>
        <begin position="20"/>
        <end position="192"/>
    </location>
</feature>
<dbReference type="EMBL" id="CP020921">
    <property type="protein sequence ID" value="AWB09428.1"/>
    <property type="molecule type" value="Genomic_DNA"/>
</dbReference>
<dbReference type="CDD" id="cd07743">
    <property type="entry name" value="metallo-hydrolase-like_MBL-fold"/>
    <property type="match status" value="1"/>
</dbReference>
<dbReference type="AlphaFoldDB" id="A0A2R4VY66"/>
<evidence type="ECO:0000313" key="2">
    <source>
        <dbReference type="EMBL" id="AWB09428.1"/>
    </source>
</evidence>
<dbReference type="SMART" id="SM00849">
    <property type="entry name" value="Lactamase_B"/>
    <property type="match status" value="1"/>
</dbReference>
<dbReference type="InterPro" id="IPR050855">
    <property type="entry name" value="NDM-1-like"/>
</dbReference>
<evidence type="ECO:0000259" key="1">
    <source>
        <dbReference type="SMART" id="SM00849"/>
    </source>
</evidence>
<proteinExistence type="predicted"/>
<dbReference type="RefSeq" id="WP_108307692.1">
    <property type="nucleotide sequence ID" value="NZ_CP020921.1"/>
</dbReference>
<dbReference type="PANTHER" id="PTHR42951">
    <property type="entry name" value="METALLO-BETA-LACTAMASE DOMAIN-CONTAINING"/>
    <property type="match status" value="1"/>
</dbReference>
<dbReference type="PANTHER" id="PTHR42951:SF14">
    <property type="entry name" value="METALLO-BETA-LACTAMASE SUPERFAMILY PROTEIN"/>
    <property type="match status" value="1"/>
</dbReference>
<keyword evidence="3" id="KW-1185">Reference proteome</keyword>
<dbReference type="InterPro" id="IPR001279">
    <property type="entry name" value="Metallo-B-lactamas"/>
</dbReference>
<protein>
    <submittedName>
        <fullName evidence="2">Glyoxylase, beta-lactamase superfamily II</fullName>
    </submittedName>
</protein>
<dbReference type="KEGG" id="taci:TDSAC_0038"/>
<reference evidence="2 3" key="1">
    <citation type="submission" date="2017-04" db="EMBL/GenBank/DDBJ databases">
        <title>Genomic insights into metabolism of Thermodesulfobium acidiphilum.</title>
        <authorList>
            <person name="Toshchakov S.V."/>
            <person name="Frolov E.N."/>
            <person name="Kublanov I.V."/>
            <person name="Samarov N.I."/>
            <person name="Novikov A."/>
            <person name="Lebedinsky A.V."/>
            <person name="Bonch-Osmolovskaya E.A."/>
            <person name="Chernyh N.A."/>
        </authorList>
    </citation>
    <scope>NUCLEOTIDE SEQUENCE [LARGE SCALE GENOMIC DNA]</scope>
    <source>
        <strain evidence="2 3">3127-1</strain>
    </source>
</reference>
<dbReference type="OrthoDB" id="11380at2"/>
<dbReference type="InterPro" id="IPR036866">
    <property type="entry name" value="RibonucZ/Hydroxyglut_hydro"/>
</dbReference>
<organism evidence="2 3">
    <name type="scientific">Thermodesulfobium acidiphilum</name>
    <dbReference type="NCBI Taxonomy" id="1794699"/>
    <lineage>
        <taxon>Bacteria</taxon>
        <taxon>Pseudomonadati</taxon>
        <taxon>Thermodesulfobiota</taxon>
        <taxon>Thermodesulfobiia</taxon>
        <taxon>Thermodesulfobiales</taxon>
        <taxon>Thermodesulfobiaceae</taxon>
        <taxon>Thermodesulfobium</taxon>
    </lineage>
</organism>
<dbReference type="Gene3D" id="3.60.15.10">
    <property type="entry name" value="Ribonuclease Z/Hydroxyacylglutathione hydrolase-like"/>
    <property type="match status" value="1"/>
</dbReference>
<name>A0A2R4VY66_THEAF</name>
<dbReference type="Pfam" id="PF00753">
    <property type="entry name" value="Lactamase_B"/>
    <property type="match status" value="1"/>
</dbReference>
<sequence length="284" mass="32571">MDEKFLIETIKGKTSYIRGPVNCGFYENCMIDTPWEMHNHKKINPQYLLLTHGHADHFRMAFLFRGKGTKVVAPKEECIFVENPEINVRATFSWAIPPDAMVSSLMKGIPCKVDIYSENFFYPGITVVPLPGHSISQVGYLTSDKIFFTGDALYTKELWKTFPLPYSIDPLLVKQSLKRIGSIEFDYLVPGHGKILSKREATEEIEYHIEKINEIDDLILKLLESPCSTEEIISDVLSSLEIDNSLAQYWIAVTVIKSHLSALTRVNKVDFFLENARVYWERVK</sequence>
<evidence type="ECO:0000313" key="3">
    <source>
        <dbReference type="Proteomes" id="UP000244792"/>
    </source>
</evidence>